<dbReference type="Pfam" id="PF03358">
    <property type="entry name" value="FMN_red"/>
    <property type="match status" value="1"/>
</dbReference>
<dbReference type="InterPro" id="IPR005025">
    <property type="entry name" value="FMN_Rdtase-like_dom"/>
</dbReference>
<name>A0A382C001_9ZZZZ</name>
<dbReference type="SUPFAM" id="SSF52218">
    <property type="entry name" value="Flavoproteins"/>
    <property type="match status" value="1"/>
</dbReference>
<dbReference type="InterPro" id="IPR029039">
    <property type="entry name" value="Flavoprotein-like_sf"/>
</dbReference>
<dbReference type="InterPro" id="IPR050712">
    <property type="entry name" value="NAD(P)H-dep_reductase"/>
</dbReference>
<accession>A0A382C001</accession>
<dbReference type="Gene3D" id="3.40.50.360">
    <property type="match status" value="1"/>
</dbReference>
<evidence type="ECO:0000259" key="1">
    <source>
        <dbReference type="Pfam" id="PF03358"/>
    </source>
</evidence>
<organism evidence="2">
    <name type="scientific">marine metagenome</name>
    <dbReference type="NCBI Taxonomy" id="408172"/>
    <lineage>
        <taxon>unclassified sequences</taxon>
        <taxon>metagenomes</taxon>
        <taxon>ecological metagenomes</taxon>
    </lineage>
</organism>
<feature type="domain" description="NADPH-dependent FMN reductase-like" evidence="1">
    <location>
        <begin position="1"/>
        <end position="142"/>
    </location>
</feature>
<dbReference type="PANTHER" id="PTHR30543">
    <property type="entry name" value="CHROMATE REDUCTASE"/>
    <property type="match status" value="1"/>
</dbReference>
<reference evidence="2" key="1">
    <citation type="submission" date="2018-05" db="EMBL/GenBank/DDBJ databases">
        <authorList>
            <person name="Lanie J.A."/>
            <person name="Ng W.-L."/>
            <person name="Kazmierczak K.M."/>
            <person name="Andrzejewski T.M."/>
            <person name="Davidsen T.M."/>
            <person name="Wayne K.J."/>
            <person name="Tettelin H."/>
            <person name="Glass J.I."/>
            <person name="Rusch D."/>
            <person name="Podicherti R."/>
            <person name="Tsui H.-C.T."/>
            <person name="Winkler M.E."/>
        </authorList>
    </citation>
    <scope>NUCLEOTIDE SEQUENCE</scope>
</reference>
<dbReference type="GO" id="GO:0016491">
    <property type="term" value="F:oxidoreductase activity"/>
    <property type="evidence" value="ECO:0007669"/>
    <property type="project" value="InterPro"/>
</dbReference>
<protein>
    <recommendedName>
        <fullName evidence="1">NADPH-dependent FMN reductase-like domain-containing protein</fullName>
    </recommendedName>
</protein>
<dbReference type="PANTHER" id="PTHR30543:SF28">
    <property type="entry name" value="NADPH-DEPENDENT FMN REDUCTASE-LIKE DOMAIN-CONTAINING PROTEIN"/>
    <property type="match status" value="1"/>
</dbReference>
<sequence length="174" mass="19070">MAYLVISCSLKPESRSRILAKDFQNSLEDLNKKTVWLDLAKRDLPMCDGDSVYSLPVVTEMGKLVKDADGILIAGPVYNYDLNAVAKNFVELTGSAWQNQVVAFLLAAGGDGSFMSPMSFANSLMLDFRCIVIPRFVYATSKSFSSNGDVSLEIKERIDELAATLVKVSRALKS</sequence>
<gene>
    <name evidence="2" type="ORF">METZ01_LOCUS171507</name>
</gene>
<dbReference type="GO" id="GO:0005829">
    <property type="term" value="C:cytosol"/>
    <property type="evidence" value="ECO:0007669"/>
    <property type="project" value="TreeGrafter"/>
</dbReference>
<dbReference type="GO" id="GO:0010181">
    <property type="term" value="F:FMN binding"/>
    <property type="evidence" value="ECO:0007669"/>
    <property type="project" value="TreeGrafter"/>
</dbReference>
<evidence type="ECO:0000313" key="2">
    <source>
        <dbReference type="EMBL" id="SVB18653.1"/>
    </source>
</evidence>
<dbReference type="EMBL" id="UINC01031893">
    <property type="protein sequence ID" value="SVB18653.1"/>
    <property type="molecule type" value="Genomic_DNA"/>
</dbReference>
<proteinExistence type="predicted"/>
<dbReference type="AlphaFoldDB" id="A0A382C001"/>